<dbReference type="RefSeq" id="WP_069460082.1">
    <property type="nucleotide sequence ID" value="NZ_LYBW01000061.1"/>
</dbReference>
<gene>
    <name evidence="3" type="ORF">A8M32_19510</name>
</gene>
<sequence>MAPERTDVIEVEIPPHRLPGFLRLPESPRGVIVFAHGSGSSRQSPRNTYVAEALRRRGFATLLFDLLSGWEAENRANVFDIRLLADRLVDACSWVATAPGTRGLAIGLFGASTGAAAALVAAAELGDRVFAVVSRGGRPDLAAAVLEGVGTPTLLVVGGDDEDVLRLNRAALAKIAGPKRLEIIPGATHLFSEPGALDAVIEAAADWFESHCGRNGRTKSGG</sequence>
<reference evidence="4" key="1">
    <citation type="submission" date="2016-05" db="EMBL/GenBank/DDBJ databases">
        <authorList>
            <person name="Li Y."/>
        </authorList>
    </citation>
    <scope>NUCLEOTIDE SEQUENCE [LARGE SCALE GENOMIC DNA]</scope>
    <source>
        <strain evidence="4">YIC4027</strain>
    </source>
</reference>
<protein>
    <submittedName>
        <fullName evidence="3">Hydrolase</fullName>
    </submittedName>
</protein>
<dbReference type="Pfam" id="PF01738">
    <property type="entry name" value="DLH"/>
    <property type="match status" value="1"/>
</dbReference>
<evidence type="ECO:0000313" key="3">
    <source>
        <dbReference type="EMBL" id="ODR89516.1"/>
    </source>
</evidence>
<dbReference type="Proteomes" id="UP000094342">
    <property type="component" value="Unassembled WGS sequence"/>
</dbReference>
<accession>A0A1E3V9K2</accession>
<dbReference type="PANTHER" id="PTHR22946">
    <property type="entry name" value="DIENELACTONE HYDROLASE DOMAIN-CONTAINING PROTEIN-RELATED"/>
    <property type="match status" value="1"/>
</dbReference>
<evidence type="ECO:0000313" key="4">
    <source>
        <dbReference type="Proteomes" id="UP000094342"/>
    </source>
</evidence>
<comment type="caution">
    <text evidence="3">The sequence shown here is derived from an EMBL/GenBank/DDBJ whole genome shotgun (WGS) entry which is preliminary data.</text>
</comment>
<evidence type="ECO:0000256" key="1">
    <source>
        <dbReference type="ARBA" id="ARBA00022801"/>
    </source>
</evidence>
<evidence type="ECO:0000259" key="2">
    <source>
        <dbReference type="Pfam" id="PF01738"/>
    </source>
</evidence>
<dbReference type="InterPro" id="IPR050261">
    <property type="entry name" value="FrsA_esterase"/>
</dbReference>
<dbReference type="GO" id="GO:0052689">
    <property type="term" value="F:carboxylic ester hydrolase activity"/>
    <property type="evidence" value="ECO:0007669"/>
    <property type="project" value="UniProtKB-ARBA"/>
</dbReference>
<organism evidence="3 4">
    <name type="scientific">Sinorhizobium alkalisoli</name>
    <dbReference type="NCBI Taxonomy" id="1752398"/>
    <lineage>
        <taxon>Bacteria</taxon>
        <taxon>Pseudomonadati</taxon>
        <taxon>Pseudomonadota</taxon>
        <taxon>Alphaproteobacteria</taxon>
        <taxon>Hyphomicrobiales</taxon>
        <taxon>Rhizobiaceae</taxon>
        <taxon>Sinorhizobium/Ensifer group</taxon>
        <taxon>Sinorhizobium</taxon>
    </lineage>
</organism>
<feature type="domain" description="Dienelactone hydrolase" evidence="2">
    <location>
        <begin position="19"/>
        <end position="208"/>
    </location>
</feature>
<dbReference type="InterPro" id="IPR002925">
    <property type="entry name" value="Dienelactn_hydro"/>
</dbReference>
<dbReference type="OrthoDB" id="9810066at2"/>
<dbReference type="InterPro" id="IPR029058">
    <property type="entry name" value="AB_hydrolase_fold"/>
</dbReference>
<proteinExistence type="predicted"/>
<dbReference type="AlphaFoldDB" id="A0A1E3V9K2"/>
<dbReference type="Gene3D" id="3.40.50.1820">
    <property type="entry name" value="alpha/beta hydrolase"/>
    <property type="match status" value="1"/>
</dbReference>
<dbReference type="PANTHER" id="PTHR22946:SF9">
    <property type="entry name" value="POLYKETIDE TRANSFERASE AF380"/>
    <property type="match status" value="1"/>
</dbReference>
<dbReference type="STRING" id="1752398.A8M32_19510"/>
<keyword evidence="4" id="KW-1185">Reference proteome</keyword>
<name>A0A1E3V9K2_9HYPH</name>
<keyword evidence="1 3" id="KW-0378">Hydrolase</keyword>
<dbReference type="SUPFAM" id="SSF53474">
    <property type="entry name" value="alpha/beta-Hydrolases"/>
    <property type="match status" value="1"/>
</dbReference>
<dbReference type="EMBL" id="LYBW01000061">
    <property type="protein sequence ID" value="ODR89516.1"/>
    <property type="molecule type" value="Genomic_DNA"/>
</dbReference>